<dbReference type="InterPro" id="IPR036388">
    <property type="entry name" value="WH-like_DNA-bd_sf"/>
</dbReference>
<dbReference type="OMA" id="VWPADIN"/>
<evidence type="ECO:0000256" key="2">
    <source>
        <dbReference type="SAM" id="MobiDB-lite"/>
    </source>
</evidence>
<feature type="compositionally biased region" description="Low complexity" evidence="2">
    <location>
        <begin position="337"/>
        <end position="348"/>
    </location>
</feature>
<feature type="compositionally biased region" description="Acidic residues" evidence="2">
    <location>
        <begin position="459"/>
        <end position="470"/>
    </location>
</feature>
<feature type="compositionally biased region" description="Polar residues" evidence="2">
    <location>
        <begin position="498"/>
        <end position="515"/>
    </location>
</feature>
<evidence type="ECO:0000313" key="4">
    <source>
        <dbReference type="EMBL" id="PCH40278.1"/>
    </source>
</evidence>
<feature type="region of interest" description="Disordered" evidence="2">
    <location>
        <begin position="259"/>
        <end position="297"/>
    </location>
</feature>
<evidence type="ECO:0000313" key="5">
    <source>
        <dbReference type="Proteomes" id="UP000218811"/>
    </source>
</evidence>
<name>A0A2H3JR93_WOLCO</name>
<feature type="compositionally biased region" description="Pro residues" evidence="2">
    <location>
        <begin position="61"/>
        <end position="72"/>
    </location>
</feature>
<dbReference type="GO" id="GO:0006334">
    <property type="term" value="P:nucleosome assembly"/>
    <property type="evidence" value="ECO:0007669"/>
    <property type="project" value="InterPro"/>
</dbReference>
<feature type="compositionally biased region" description="Acidic residues" evidence="2">
    <location>
        <begin position="532"/>
        <end position="545"/>
    </location>
</feature>
<dbReference type="GO" id="GO:0000786">
    <property type="term" value="C:nucleosome"/>
    <property type="evidence" value="ECO:0007669"/>
    <property type="project" value="InterPro"/>
</dbReference>
<dbReference type="Gene3D" id="1.10.10.10">
    <property type="entry name" value="Winged helix-like DNA-binding domain superfamily/Winged helix DNA-binding domain"/>
    <property type="match status" value="1"/>
</dbReference>
<gene>
    <name evidence="4" type="ORF">WOLCODRAFT_162233</name>
</gene>
<dbReference type="SUPFAM" id="SSF46785">
    <property type="entry name" value="Winged helix' DNA-binding domain"/>
    <property type="match status" value="1"/>
</dbReference>
<dbReference type="AlphaFoldDB" id="A0A2H3JR93"/>
<dbReference type="OrthoDB" id="5863171at2759"/>
<feature type="compositionally biased region" description="Basic and acidic residues" evidence="2">
    <location>
        <begin position="349"/>
        <end position="359"/>
    </location>
</feature>
<reference evidence="4 5" key="1">
    <citation type="journal article" date="2012" name="Science">
        <title>The Paleozoic origin of enzymatic lignin decomposition reconstructed from 31 fungal genomes.</title>
        <authorList>
            <person name="Floudas D."/>
            <person name="Binder M."/>
            <person name="Riley R."/>
            <person name="Barry K."/>
            <person name="Blanchette R.A."/>
            <person name="Henrissat B."/>
            <person name="Martinez A.T."/>
            <person name="Otillar R."/>
            <person name="Spatafora J.W."/>
            <person name="Yadav J.S."/>
            <person name="Aerts A."/>
            <person name="Benoit I."/>
            <person name="Boyd A."/>
            <person name="Carlson A."/>
            <person name="Copeland A."/>
            <person name="Coutinho P.M."/>
            <person name="de Vries R.P."/>
            <person name="Ferreira P."/>
            <person name="Findley K."/>
            <person name="Foster B."/>
            <person name="Gaskell J."/>
            <person name="Glotzer D."/>
            <person name="Gorecki P."/>
            <person name="Heitman J."/>
            <person name="Hesse C."/>
            <person name="Hori C."/>
            <person name="Igarashi K."/>
            <person name="Jurgens J.A."/>
            <person name="Kallen N."/>
            <person name="Kersten P."/>
            <person name="Kohler A."/>
            <person name="Kuees U."/>
            <person name="Kumar T.K.A."/>
            <person name="Kuo A."/>
            <person name="LaButti K."/>
            <person name="Larrondo L.F."/>
            <person name="Lindquist E."/>
            <person name="Ling A."/>
            <person name="Lombard V."/>
            <person name="Lucas S."/>
            <person name="Lundell T."/>
            <person name="Martin R."/>
            <person name="McLaughlin D.J."/>
            <person name="Morgenstern I."/>
            <person name="Morin E."/>
            <person name="Murat C."/>
            <person name="Nagy L.G."/>
            <person name="Nolan M."/>
            <person name="Ohm R.A."/>
            <person name="Patyshakuliyeva A."/>
            <person name="Rokas A."/>
            <person name="Ruiz-Duenas F.J."/>
            <person name="Sabat G."/>
            <person name="Salamov A."/>
            <person name="Samejima M."/>
            <person name="Schmutz J."/>
            <person name="Slot J.C."/>
            <person name="St John F."/>
            <person name="Stenlid J."/>
            <person name="Sun H."/>
            <person name="Sun S."/>
            <person name="Syed K."/>
            <person name="Tsang A."/>
            <person name="Wiebenga A."/>
            <person name="Young D."/>
            <person name="Pisabarro A."/>
            <person name="Eastwood D.C."/>
            <person name="Martin F."/>
            <person name="Cullen D."/>
            <person name="Grigoriev I.V."/>
            <person name="Hibbett D.S."/>
        </authorList>
    </citation>
    <scope>NUCLEOTIDE SEQUENCE [LARGE SCALE GENOMIC DNA]</scope>
    <source>
        <strain evidence="4 5">MD-104</strain>
    </source>
</reference>
<dbReference type="Proteomes" id="UP000218811">
    <property type="component" value="Unassembled WGS sequence"/>
</dbReference>
<feature type="domain" description="H15" evidence="3">
    <location>
        <begin position="164"/>
        <end position="233"/>
    </location>
</feature>
<dbReference type="InterPro" id="IPR005818">
    <property type="entry name" value="Histone_H1/H5_H15"/>
</dbReference>
<feature type="region of interest" description="Disordered" evidence="2">
    <location>
        <begin position="528"/>
        <end position="559"/>
    </location>
</feature>
<feature type="region of interest" description="Disordered" evidence="2">
    <location>
        <begin position="1"/>
        <end position="165"/>
    </location>
</feature>
<feature type="region of interest" description="Disordered" evidence="2">
    <location>
        <begin position="393"/>
        <end position="436"/>
    </location>
</feature>
<feature type="region of interest" description="Disordered" evidence="2">
    <location>
        <begin position="319"/>
        <end position="364"/>
    </location>
</feature>
<evidence type="ECO:0000256" key="1">
    <source>
        <dbReference type="ARBA" id="ARBA00020833"/>
    </source>
</evidence>
<dbReference type="EMBL" id="KB468053">
    <property type="protein sequence ID" value="PCH40278.1"/>
    <property type="molecule type" value="Genomic_DNA"/>
</dbReference>
<feature type="compositionally biased region" description="Polar residues" evidence="2">
    <location>
        <begin position="237"/>
        <end position="246"/>
    </location>
</feature>
<feature type="region of interest" description="Disordered" evidence="2">
    <location>
        <begin position="217"/>
        <end position="246"/>
    </location>
</feature>
<feature type="compositionally biased region" description="Polar residues" evidence="2">
    <location>
        <begin position="417"/>
        <end position="433"/>
    </location>
</feature>
<dbReference type="Pfam" id="PF00538">
    <property type="entry name" value="Linker_histone"/>
    <property type="match status" value="1"/>
</dbReference>
<feature type="compositionally biased region" description="Pro residues" evidence="2">
    <location>
        <begin position="92"/>
        <end position="124"/>
    </location>
</feature>
<dbReference type="GO" id="GO:0003677">
    <property type="term" value="F:DNA binding"/>
    <property type="evidence" value="ECO:0007669"/>
    <property type="project" value="InterPro"/>
</dbReference>
<feature type="compositionally biased region" description="Pro residues" evidence="2">
    <location>
        <begin position="278"/>
        <end position="289"/>
    </location>
</feature>
<dbReference type="STRING" id="742152.A0A2H3JR93"/>
<feature type="region of interest" description="Disordered" evidence="2">
    <location>
        <begin position="459"/>
        <end position="515"/>
    </location>
</feature>
<organism evidence="4 5">
    <name type="scientific">Wolfiporia cocos (strain MD-104)</name>
    <name type="common">Brown rot fungus</name>
    <dbReference type="NCBI Taxonomy" id="742152"/>
    <lineage>
        <taxon>Eukaryota</taxon>
        <taxon>Fungi</taxon>
        <taxon>Dikarya</taxon>
        <taxon>Basidiomycota</taxon>
        <taxon>Agaricomycotina</taxon>
        <taxon>Agaricomycetes</taxon>
        <taxon>Polyporales</taxon>
        <taxon>Phaeolaceae</taxon>
        <taxon>Wolfiporia</taxon>
    </lineage>
</organism>
<keyword evidence="5" id="KW-1185">Reference proteome</keyword>
<evidence type="ECO:0000259" key="3">
    <source>
        <dbReference type="PROSITE" id="PS51504"/>
    </source>
</evidence>
<protein>
    <recommendedName>
        <fullName evidence="1">Histone H1</fullName>
    </recommendedName>
</protein>
<feature type="compositionally biased region" description="Low complexity" evidence="2">
    <location>
        <begin position="21"/>
        <end position="60"/>
    </location>
</feature>
<proteinExistence type="predicted"/>
<accession>A0A2H3JR93</accession>
<dbReference type="InterPro" id="IPR036390">
    <property type="entry name" value="WH_DNA-bd_sf"/>
</dbReference>
<dbReference type="PROSITE" id="PS51504">
    <property type="entry name" value="H15"/>
    <property type="match status" value="1"/>
</dbReference>
<dbReference type="PRINTS" id="PR01217">
    <property type="entry name" value="PRICHEXTENSN"/>
</dbReference>
<sequence length="559" mass="59143">MSSSHYNAGASYLSPAATGNKSPTKSSQESTSSTLVSSALSSEATAQQQPSNTSSTTPQPSHLPQPHQPYPYVPYGFPSQNQPQQPAYPHAPYYPPPPPPPPPHHPHAYPPPYPYPGYPPPPGYPSTSAHALAQPHPLYPPAPHTRVPAQMVPAPTPPAGPVDDLPSYEEMIVEALIDSGDPDGAAPKDLFTWMASRYPLQNNFRPSASQALQKAFKRGRLEKRPGGRYRLNPSWEGGTTSKRATRRPQTFAQTAYAMHAPPQQPSSPFTNAPLTHQPHPPPPQHPQYPHPTATQYPGYPYGYPPAGYSPYGAPGYPPYPPPPDAVSSAHAKPGIQSSTSASSSGPASDTKESEDRDGTVIDDTSAWEAAQHILKAINFVSLDASGPTAGFGSTSGLGGVPQANASHPPPHIAAQGFNPSVFPSGSAAQQRTALTDDERASLQAQLALLAAQLVEIADADEEEEEEEEEDFVHVTPPTGQTQMSAPANDSSEKDKGSTAGSHLFTEQSSTGDAANRAVTITLNGLIASATAQEDEESDDEADMEMVEVPPPSGLNPLRA</sequence>
<feature type="compositionally biased region" description="Polar residues" evidence="2">
    <location>
        <begin position="477"/>
        <end position="489"/>
    </location>
</feature>